<keyword evidence="2 5" id="KW-0378">Hydrolase</keyword>
<dbReference type="EMBL" id="CP003218">
    <property type="protein sequence ID" value="AEX05678.1"/>
    <property type="molecule type" value="Genomic_DNA"/>
</dbReference>
<evidence type="ECO:0000256" key="2">
    <source>
        <dbReference type="ARBA" id="ARBA00022801"/>
    </source>
</evidence>
<dbReference type="InterPro" id="IPR033131">
    <property type="entry name" value="Pectinesterase_Asp_AS"/>
</dbReference>
<evidence type="ECO:0000313" key="8">
    <source>
        <dbReference type="Proteomes" id="UP000007843"/>
    </source>
</evidence>
<dbReference type="Pfam" id="PF01095">
    <property type="entry name" value="Pectinesterase"/>
    <property type="match status" value="1"/>
</dbReference>
<comment type="catalytic activity">
    <reaction evidence="5">
        <text>[(1-&gt;4)-alpha-D-galacturonosyl methyl ester](n) + n H2O = [(1-&gt;4)-alpha-D-galacturonosyl](n) + n methanol + n H(+)</text>
        <dbReference type="Rhea" id="RHEA:22380"/>
        <dbReference type="Rhea" id="RHEA-COMP:14570"/>
        <dbReference type="Rhea" id="RHEA-COMP:14573"/>
        <dbReference type="ChEBI" id="CHEBI:15377"/>
        <dbReference type="ChEBI" id="CHEBI:15378"/>
        <dbReference type="ChEBI" id="CHEBI:17790"/>
        <dbReference type="ChEBI" id="CHEBI:140522"/>
        <dbReference type="ChEBI" id="CHEBI:140523"/>
        <dbReference type="EC" id="3.1.1.11"/>
    </reaction>
</comment>
<evidence type="ECO:0000259" key="6">
    <source>
        <dbReference type="Pfam" id="PF01095"/>
    </source>
</evidence>
<feature type="domain" description="Pectinesterase catalytic" evidence="6">
    <location>
        <begin position="199"/>
        <end position="356"/>
    </location>
</feature>
<evidence type="ECO:0000256" key="5">
    <source>
        <dbReference type="RuleBase" id="RU000589"/>
    </source>
</evidence>
<dbReference type="AlphaFoldDB" id="A0A0H3HDU5"/>
<dbReference type="PATRIC" id="fig|1006551.4.peg.3958"/>
<dbReference type="InterPro" id="IPR012334">
    <property type="entry name" value="Pectin_lyas_fold"/>
</dbReference>
<evidence type="ECO:0000256" key="4">
    <source>
        <dbReference type="PROSITE-ProRule" id="PRU10040"/>
    </source>
</evidence>
<dbReference type="GO" id="GO:0045490">
    <property type="term" value="P:pectin catabolic process"/>
    <property type="evidence" value="ECO:0007669"/>
    <property type="project" value="UniProtKB-UniRule"/>
</dbReference>
<dbReference type="NCBIfam" id="NF007822">
    <property type="entry name" value="PRK10531.1"/>
    <property type="match status" value="1"/>
</dbReference>
<dbReference type="Gene3D" id="2.160.20.10">
    <property type="entry name" value="Single-stranded right-handed beta-helix, Pectin lyase-like"/>
    <property type="match status" value="1"/>
</dbReference>
<comment type="similarity">
    <text evidence="1">Belongs to the pectinesterase family.</text>
</comment>
<dbReference type="PROSITE" id="PS00503">
    <property type="entry name" value="PECTINESTERASE_2"/>
    <property type="match status" value="1"/>
</dbReference>
<dbReference type="HOGENOM" id="CLU_012243_5_0_6"/>
<protein>
    <recommendedName>
        <fullName evidence="5">Pectinesterase</fullName>
        <ecNumber evidence="5">3.1.1.11</ecNumber>
    </recommendedName>
</protein>
<reference evidence="7 8" key="1">
    <citation type="journal article" date="2012" name="J. Bacteriol.">
        <title>Complete genome sequence of Klebsiella oxytoca KCTC 1686, used in production of 2,3-butanediol.</title>
        <authorList>
            <person name="Shin S.H."/>
            <person name="Kim S."/>
            <person name="Kim J.Y."/>
            <person name="Lee S."/>
            <person name="Um Y."/>
            <person name="Oh M.K."/>
            <person name="Kim Y.R."/>
            <person name="Lee J."/>
            <person name="Yang K.S."/>
        </authorList>
    </citation>
    <scope>NUCLEOTIDE SEQUENCE [LARGE SCALE GENOMIC DNA]</scope>
    <source>
        <strain evidence="8">ATCC 8724 / DSM 4798 / JCM 20051 / NBRC 3318 / NRRL B-199 / KCTC 1686</strain>
    </source>
</reference>
<name>A0A0H3HDU5_KLEM8</name>
<dbReference type="Proteomes" id="UP000007843">
    <property type="component" value="Chromosome"/>
</dbReference>
<dbReference type="EC" id="3.1.1.11" evidence="5"/>
<dbReference type="UniPathway" id="UPA00545">
    <property type="reaction ID" value="UER00823"/>
</dbReference>
<dbReference type="GO" id="GO:0042545">
    <property type="term" value="P:cell wall modification"/>
    <property type="evidence" value="ECO:0007669"/>
    <property type="project" value="UniProtKB-UniRule"/>
</dbReference>
<evidence type="ECO:0000256" key="1">
    <source>
        <dbReference type="ARBA" id="ARBA00008891"/>
    </source>
</evidence>
<dbReference type="PANTHER" id="PTHR31321:SF57">
    <property type="entry name" value="PECTINESTERASE 53-RELATED"/>
    <property type="match status" value="1"/>
</dbReference>
<feature type="active site" evidence="4">
    <location>
        <position position="289"/>
    </location>
</feature>
<dbReference type="GO" id="GO:0030599">
    <property type="term" value="F:pectinesterase activity"/>
    <property type="evidence" value="ECO:0007669"/>
    <property type="project" value="UniProtKB-UniRule"/>
</dbReference>
<organism evidence="7 8">
    <name type="scientific">Klebsiella michiganensis (strain ATCC 8724 / DSM 4798 / JCM 20051 / NBRC 3318 / NRRL B-199 / KCTC 1686 / BUCSAV 143 / CCM 1901)</name>
    <dbReference type="NCBI Taxonomy" id="1006551"/>
    <lineage>
        <taxon>Bacteria</taxon>
        <taxon>Pseudomonadati</taxon>
        <taxon>Pseudomonadota</taxon>
        <taxon>Gammaproteobacteria</taxon>
        <taxon>Enterobacterales</taxon>
        <taxon>Enterobacteriaceae</taxon>
        <taxon>Klebsiella/Raoultella group</taxon>
        <taxon>Klebsiella</taxon>
    </lineage>
</organism>
<gene>
    <name evidence="7" type="ordered locus">KOX_19780</name>
</gene>
<comment type="pathway">
    <text evidence="5">Glycan metabolism; pectin degradation; 2-dehydro-3-deoxy-D-gluconate from pectin: step 1/5.</text>
</comment>
<dbReference type="InterPro" id="IPR000070">
    <property type="entry name" value="Pectinesterase_cat"/>
</dbReference>
<dbReference type="GO" id="GO:0009279">
    <property type="term" value="C:cell outer membrane"/>
    <property type="evidence" value="ECO:0007669"/>
    <property type="project" value="TreeGrafter"/>
</dbReference>
<evidence type="ECO:0000313" key="7">
    <source>
        <dbReference type="EMBL" id="AEX05678.1"/>
    </source>
</evidence>
<dbReference type="KEGG" id="kox:KOX_19780"/>
<accession>A0A0H3HDU5</accession>
<dbReference type="SUPFAM" id="SSF51126">
    <property type="entry name" value="Pectin lyase-like"/>
    <property type="match status" value="1"/>
</dbReference>
<dbReference type="InterPro" id="IPR011050">
    <property type="entry name" value="Pectin_lyase_fold/virulence"/>
</dbReference>
<dbReference type="PANTHER" id="PTHR31321">
    <property type="entry name" value="ACYL-COA THIOESTER HYDROLASE YBHC-RELATED"/>
    <property type="match status" value="1"/>
</dbReference>
<proteinExistence type="inferred from homology"/>
<sequence>MISFIHGEREMRKITILGISALLFTPLLLQGCATQTPRGTTSRPQLTAAEAATFTIERYFAQGGALNDPDGPWSPSPVHLPQTESAWRVAPSGAPFTRIQQAVNAAIGQHGAQEARIYIRIEPGIYRETVYIPEGAPPITLYGAGDSPEEVRIELAIDSQFSVARYRQRVNSQQQYREGDPAWYQYALCAGRTSKTIGTNCAAVVWSQSADFQLLNLSVANSLLDTVDGGTHQGVALRTDGDRVQLENVRLLGRQDTLYVNTSNRRNEAVTDRISRVYVKDSYVEGDVDYVFGRANAVFDNVHFHTVSTRRSPEAYVLAPNTLPDNPYGFLVKNSRFTGDGGYQGSFKAKLGRAWDQGAGKTGYLAGKTANGQVLIANSIIDQSYDRLSPWDAAATTARPFRGNTSAERQLDDVAFNRLWEFNNHWQP</sequence>
<keyword evidence="3 5" id="KW-0063">Aspartyl esterase</keyword>
<evidence type="ECO:0000256" key="3">
    <source>
        <dbReference type="ARBA" id="ARBA00023085"/>
    </source>
</evidence>